<keyword evidence="1" id="KW-0812">Transmembrane</keyword>
<protein>
    <recommendedName>
        <fullName evidence="4">Filamentous hemagglutinin</fullName>
    </recommendedName>
</protein>
<dbReference type="Proteomes" id="UP000585970">
    <property type="component" value="Unassembled WGS sequence"/>
</dbReference>
<reference evidence="2 3" key="1">
    <citation type="submission" date="2020-08" db="EMBL/GenBank/DDBJ databases">
        <title>Genomic Encyclopedia of Type Strains, Phase IV (KMG-IV): sequencing the most valuable type-strain genomes for metagenomic binning, comparative biology and taxonomic classification.</title>
        <authorList>
            <person name="Goeker M."/>
        </authorList>
    </citation>
    <scope>NUCLEOTIDE SEQUENCE [LARGE SCALE GENOMIC DNA]</scope>
    <source>
        <strain evidence="2 3">DSM 100694</strain>
    </source>
</reference>
<dbReference type="RefSeq" id="WP_246350207.1">
    <property type="nucleotide sequence ID" value="NZ_JACIFE010000035.1"/>
</dbReference>
<keyword evidence="1" id="KW-0472">Membrane</keyword>
<evidence type="ECO:0000313" key="2">
    <source>
        <dbReference type="EMBL" id="MBB4077253.1"/>
    </source>
</evidence>
<keyword evidence="3" id="KW-1185">Reference proteome</keyword>
<dbReference type="EMBL" id="JACIFE010000035">
    <property type="protein sequence ID" value="MBB4077253.1"/>
    <property type="molecule type" value="Genomic_DNA"/>
</dbReference>
<feature type="transmembrane region" description="Helical" evidence="1">
    <location>
        <begin position="61"/>
        <end position="80"/>
    </location>
</feature>
<comment type="caution">
    <text evidence="2">The sequence shown here is derived from an EMBL/GenBank/DDBJ whole genome shotgun (WGS) entry which is preliminary data.</text>
</comment>
<name>A0A840DZZ0_9HYPH</name>
<accession>A0A840DZZ0</accession>
<proteinExistence type="predicted"/>
<evidence type="ECO:0008006" key="4">
    <source>
        <dbReference type="Google" id="ProtNLM"/>
    </source>
</evidence>
<evidence type="ECO:0000313" key="3">
    <source>
        <dbReference type="Proteomes" id="UP000585970"/>
    </source>
</evidence>
<evidence type="ECO:0000256" key="1">
    <source>
        <dbReference type="SAM" id="Phobius"/>
    </source>
</evidence>
<organism evidence="2 3">
    <name type="scientific">Bartonella fuyuanensis</name>
    <dbReference type="NCBI Taxonomy" id="1460968"/>
    <lineage>
        <taxon>Bacteria</taxon>
        <taxon>Pseudomonadati</taxon>
        <taxon>Pseudomonadota</taxon>
        <taxon>Alphaproteobacteria</taxon>
        <taxon>Hyphomicrobiales</taxon>
        <taxon>Bartonellaceae</taxon>
        <taxon>Bartonella</taxon>
    </lineage>
</organism>
<keyword evidence="1" id="KW-1133">Transmembrane helix</keyword>
<gene>
    <name evidence="2" type="ORF">GGR08_001581</name>
</gene>
<dbReference type="AlphaFoldDB" id="A0A840DZZ0"/>
<sequence length="156" mass="17435">MENNFWGLTNSTQEAKDLMYSYGLTGLELYGHSRGTMTLGNMLNSFKQEGVHGIANENTTINLYGLAFNVLIAFGLLGYVSGGKQTTIGFDGNRYDFVSRIIGGNGYTYETIPAGSNWWKEWWRVITNPVSPHTCLGDVGQKCRYNYGSSHREQKP</sequence>